<name>A0A2V4THV8_9BURK</name>
<dbReference type="InterPro" id="IPR039374">
    <property type="entry name" value="SIP_fam"/>
</dbReference>
<comment type="caution">
    <text evidence="2">The sequence shown here is derived from an EMBL/GenBank/DDBJ whole genome shotgun (WGS) entry which is preliminary data.</text>
</comment>
<dbReference type="Gene3D" id="2.40.30.10">
    <property type="entry name" value="Translation factors"/>
    <property type="match status" value="1"/>
</dbReference>
<sequence length="245" mass="26953">MNDTAPKKRAGLLESAVLKLFTRNANVLGIEDIGSDFRLITLGGDALKNVQWTRGDKLQIQLGGWVQRTYTPMEWDAENGRTRILAYMHGDAPGANWARALRKGDDCMVFGPRKSIDLTQLSFSDAVLFGDETSLGLAAARVNVTQSEKTHLFFEVSSLAESKAVLAQLGLGESIVHERAGNDAQQLVLEEKMRAVLQAKPDARVVLSGKASSIQHMRQLLKRLNIGSNRFQTKAHWTPGKKGLD</sequence>
<dbReference type="PANTHER" id="PTHR30157:SF0">
    <property type="entry name" value="NADPH-DEPENDENT FERRIC-CHELATE REDUCTASE"/>
    <property type="match status" value="1"/>
</dbReference>
<dbReference type="EMBL" id="QJSQ01000018">
    <property type="protein sequence ID" value="PYE19835.1"/>
    <property type="molecule type" value="Genomic_DNA"/>
</dbReference>
<evidence type="ECO:0000259" key="1">
    <source>
        <dbReference type="PROSITE" id="PS51384"/>
    </source>
</evidence>
<dbReference type="Pfam" id="PF08021">
    <property type="entry name" value="FAD_binding_9"/>
    <property type="match status" value="1"/>
</dbReference>
<dbReference type="OrthoDB" id="9814826at2"/>
<evidence type="ECO:0000313" key="3">
    <source>
        <dbReference type="Proteomes" id="UP000247772"/>
    </source>
</evidence>
<dbReference type="Proteomes" id="UP000247772">
    <property type="component" value="Unassembled WGS sequence"/>
</dbReference>
<dbReference type="CDD" id="cd06193">
    <property type="entry name" value="siderophore_interacting"/>
    <property type="match status" value="1"/>
</dbReference>
<dbReference type="GO" id="GO:0016491">
    <property type="term" value="F:oxidoreductase activity"/>
    <property type="evidence" value="ECO:0007669"/>
    <property type="project" value="InterPro"/>
</dbReference>
<accession>A0A2V4THV8</accession>
<dbReference type="RefSeq" id="WP_110856251.1">
    <property type="nucleotide sequence ID" value="NZ_QJSQ01000018.1"/>
</dbReference>
<evidence type="ECO:0000313" key="2">
    <source>
        <dbReference type="EMBL" id="PYE19835.1"/>
    </source>
</evidence>
<dbReference type="InterPro" id="IPR017938">
    <property type="entry name" value="Riboflavin_synthase-like_b-brl"/>
</dbReference>
<protein>
    <submittedName>
        <fullName evidence="2">NADPH-dependent ferric siderophore reductase</fullName>
    </submittedName>
</protein>
<dbReference type="Gene3D" id="3.40.50.80">
    <property type="entry name" value="Nucleotide-binding domain of ferredoxin-NADP reductase (FNR) module"/>
    <property type="match status" value="1"/>
</dbReference>
<proteinExistence type="predicted"/>
<dbReference type="InterPro" id="IPR039261">
    <property type="entry name" value="FNR_nucleotide-bd"/>
</dbReference>
<dbReference type="AlphaFoldDB" id="A0A2V4THV8"/>
<gene>
    <name evidence="2" type="ORF">C7410_118131</name>
</gene>
<feature type="domain" description="FAD-binding FR-type" evidence="1">
    <location>
        <begin position="20"/>
        <end position="119"/>
    </location>
</feature>
<dbReference type="PANTHER" id="PTHR30157">
    <property type="entry name" value="FERRIC REDUCTASE, NADPH-DEPENDENT"/>
    <property type="match status" value="1"/>
</dbReference>
<dbReference type="SUPFAM" id="SSF63380">
    <property type="entry name" value="Riboflavin synthase domain-like"/>
    <property type="match status" value="1"/>
</dbReference>
<dbReference type="InterPro" id="IPR017927">
    <property type="entry name" value="FAD-bd_FR_type"/>
</dbReference>
<reference evidence="2 3" key="1">
    <citation type="submission" date="2018-06" db="EMBL/GenBank/DDBJ databases">
        <title>Genomic Encyclopedia of Type Strains, Phase IV (KMG-V): Genome sequencing to study the core and pangenomes of soil and plant-associated prokaryotes.</title>
        <authorList>
            <person name="Whitman W."/>
        </authorList>
    </citation>
    <scope>NUCLEOTIDE SEQUENCE [LARGE SCALE GENOMIC DNA]</scope>
    <source>
        <strain evidence="2 3">SRCL-318</strain>
    </source>
</reference>
<organism evidence="2 3">
    <name type="scientific">Paraburkholderia silvatlantica</name>
    <dbReference type="NCBI Taxonomy" id="321895"/>
    <lineage>
        <taxon>Bacteria</taxon>
        <taxon>Pseudomonadati</taxon>
        <taxon>Pseudomonadota</taxon>
        <taxon>Betaproteobacteria</taxon>
        <taxon>Burkholderiales</taxon>
        <taxon>Burkholderiaceae</taxon>
        <taxon>Paraburkholderia</taxon>
    </lineage>
</organism>
<dbReference type="PROSITE" id="PS51384">
    <property type="entry name" value="FAD_FR"/>
    <property type="match status" value="1"/>
</dbReference>
<dbReference type="InterPro" id="IPR013113">
    <property type="entry name" value="SIP_FAD-bd"/>
</dbReference>